<dbReference type="InterPro" id="IPR011009">
    <property type="entry name" value="Kinase-like_dom_sf"/>
</dbReference>
<keyword evidence="3" id="KW-0808">Transferase</keyword>
<feature type="domain" description="Protein kinase" evidence="10">
    <location>
        <begin position="10"/>
        <end position="276"/>
    </location>
</feature>
<dbReference type="PROSITE" id="PS50011">
    <property type="entry name" value="PROTEIN_KINASE_DOM"/>
    <property type="match status" value="1"/>
</dbReference>
<name>A0A8J6ZIR6_DESMC</name>
<feature type="compositionally biased region" description="Polar residues" evidence="9">
    <location>
        <begin position="610"/>
        <end position="643"/>
    </location>
</feature>
<dbReference type="SMART" id="SM00220">
    <property type="entry name" value="S_TKc"/>
    <property type="match status" value="1"/>
</dbReference>
<evidence type="ECO:0000256" key="7">
    <source>
        <dbReference type="ARBA" id="ARBA00047899"/>
    </source>
</evidence>
<feature type="region of interest" description="Disordered" evidence="9">
    <location>
        <begin position="286"/>
        <end position="325"/>
    </location>
</feature>
<keyword evidence="4" id="KW-0547">Nucleotide-binding</keyword>
<dbReference type="RefSeq" id="WP_193914382.1">
    <property type="nucleotide sequence ID" value="NZ_JADEXS020000001.1"/>
</dbReference>
<feature type="region of interest" description="Disordered" evidence="9">
    <location>
        <begin position="603"/>
        <end position="643"/>
    </location>
</feature>
<accession>A0A8J6ZIR6</accession>
<comment type="catalytic activity">
    <reaction evidence="8">
        <text>L-seryl-[protein] + ATP = O-phospho-L-seryl-[protein] + ADP + H(+)</text>
        <dbReference type="Rhea" id="RHEA:17989"/>
        <dbReference type="Rhea" id="RHEA-COMP:9863"/>
        <dbReference type="Rhea" id="RHEA-COMP:11604"/>
        <dbReference type="ChEBI" id="CHEBI:15378"/>
        <dbReference type="ChEBI" id="CHEBI:29999"/>
        <dbReference type="ChEBI" id="CHEBI:30616"/>
        <dbReference type="ChEBI" id="CHEBI:83421"/>
        <dbReference type="ChEBI" id="CHEBI:456216"/>
        <dbReference type="EC" id="2.7.11.1"/>
    </reaction>
</comment>
<dbReference type="InterPro" id="IPR000719">
    <property type="entry name" value="Prot_kinase_dom"/>
</dbReference>
<evidence type="ECO:0000259" key="10">
    <source>
        <dbReference type="PROSITE" id="PS50011"/>
    </source>
</evidence>
<evidence type="ECO:0000256" key="3">
    <source>
        <dbReference type="ARBA" id="ARBA00022679"/>
    </source>
</evidence>
<feature type="compositionally biased region" description="Polar residues" evidence="9">
    <location>
        <begin position="286"/>
        <end position="306"/>
    </location>
</feature>
<sequence length="643" mass="70749">MIGKLLDHRYQIIRVLATGGFGQTYIAEDTRRPGNPICVVKHLKPGTDPRVFATAKRLFNSEAETLEKLGHHDQIPRLLAYFDENQEFYLVQEYIEGHTLAEELLPGKRWSESQVIQLLQEVLEILEFVHRQGVIHRDIKPDNIIRRASDNKFVLVDFGAVKQLRTQMVTAGGQPSATVVIGTPGYMPTEQGQGKPRPNSDIYSLGIIAIQALTGLPATELQEDPETGEIIWRHSVTVNHHLAAVLTKMVRYHFKDRYQSATEALQACKDAINPVAALSELQESAKNSSYQGTKSRSQAVSRQQTLAVAPPNRVPPKPVRQNSSKSDPWPILIGILLAGGAAALVANVYPNLKNLAANFTGNDTALANKCSAVVVGNSNVRSEPSSINSSNIVQTVGNNTNFEVTGKQTKRGWVEVKLKSGRLAWAHSDVIANKGEWASCLREKGIATKTIDDSTLITTRPIPQAKPKSKDVVTSSPEKSKTSTVGSEKSEQSQPSDNSAKVLEQAQKKYESGDIVGAIALLKSIPANAASDIQETRKVIAQWQEDWAKAEALSNEINKAIDDGKWEKVLDYKNHPEKLPNTQYWRKKIEPLFQQAAENIAKQVLPKLDNQGNQKNPTKEVSNTKQPGTTESPDTTETPKGSL</sequence>
<evidence type="ECO:0000256" key="9">
    <source>
        <dbReference type="SAM" id="MobiDB-lite"/>
    </source>
</evidence>
<comment type="catalytic activity">
    <reaction evidence="7">
        <text>L-threonyl-[protein] + ATP = O-phospho-L-threonyl-[protein] + ADP + H(+)</text>
        <dbReference type="Rhea" id="RHEA:46608"/>
        <dbReference type="Rhea" id="RHEA-COMP:11060"/>
        <dbReference type="Rhea" id="RHEA-COMP:11605"/>
        <dbReference type="ChEBI" id="CHEBI:15378"/>
        <dbReference type="ChEBI" id="CHEBI:30013"/>
        <dbReference type="ChEBI" id="CHEBI:30616"/>
        <dbReference type="ChEBI" id="CHEBI:61977"/>
        <dbReference type="ChEBI" id="CHEBI:456216"/>
        <dbReference type="EC" id="2.7.11.1"/>
    </reaction>
</comment>
<feature type="region of interest" description="Disordered" evidence="9">
    <location>
        <begin position="457"/>
        <end position="504"/>
    </location>
</feature>
<dbReference type="Proteomes" id="UP000622533">
    <property type="component" value="Unassembled WGS sequence"/>
</dbReference>
<evidence type="ECO:0000256" key="2">
    <source>
        <dbReference type="ARBA" id="ARBA00022527"/>
    </source>
</evidence>
<evidence type="ECO:0000256" key="5">
    <source>
        <dbReference type="ARBA" id="ARBA00022777"/>
    </source>
</evidence>
<evidence type="ECO:0000256" key="8">
    <source>
        <dbReference type="ARBA" id="ARBA00048679"/>
    </source>
</evidence>
<dbReference type="Gene3D" id="3.30.200.20">
    <property type="entry name" value="Phosphorylase Kinase, domain 1"/>
    <property type="match status" value="1"/>
</dbReference>
<evidence type="ECO:0000313" key="12">
    <source>
        <dbReference type="Proteomes" id="UP000622533"/>
    </source>
</evidence>
<dbReference type="CDD" id="cd14014">
    <property type="entry name" value="STKc_PknB_like"/>
    <property type="match status" value="1"/>
</dbReference>
<dbReference type="GO" id="GO:0004674">
    <property type="term" value="F:protein serine/threonine kinase activity"/>
    <property type="evidence" value="ECO:0007669"/>
    <property type="project" value="UniProtKB-KW"/>
</dbReference>
<proteinExistence type="predicted"/>
<reference evidence="11" key="1">
    <citation type="submission" date="2020-10" db="EMBL/GenBank/DDBJ databases">
        <authorList>
            <person name="Castelo-Branco R."/>
            <person name="Eusebio N."/>
            <person name="Adriana R."/>
            <person name="Vieira A."/>
            <person name="Brugerolle De Fraissinette N."/>
            <person name="Rezende De Castro R."/>
            <person name="Schneider M.P."/>
            <person name="Vasconcelos V."/>
            <person name="Leao P.N."/>
        </authorList>
    </citation>
    <scope>NUCLEOTIDE SEQUENCE</scope>
    <source>
        <strain evidence="11">LEGE 12446</strain>
    </source>
</reference>
<keyword evidence="6" id="KW-0067">ATP-binding</keyword>
<dbReference type="Pfam" id="PF00069">
    <property type="entry name" value="Pkinase"/>
    <property type="match status" value="1"/>
</dbReference>
<feature type="compositionally biased region" description="Polar residues" evidence="9">
    <location>
        <begin position="472"/>
        <end position="499"/>
    </location>
</feature>
<dbReference type="Gene3D" id="2.30.30.40">
    <property type="entry name" value="SH3 Domains"/>
    <property type="match status" value="1"/>
</dbReference>
<organism evidence="11 12">
    <name type="scientific">Desmonostoc muscorum LEGE 12446</name>
    <dbReference type="NCBI Taxonomy" id="1828758"/>
    <lineage>
        <taxon>Bacteria</taxon>
        <taxon>Bacillati</taxon>
        <taxon>Cyanobacteriota</taxon>
        <taxon>Cyanophyceae</taxon>
        <taxon>Nostocales</taxon>
        <taxon>Nostocaceae</taxon>
        <taxon>Desmonostoc</taxon>
    </lineage>
</organism>
<evidence type="ECO:0000256" key="6">
    <source>
        <dbReference type="ARBA" id="ARBA00022840"/>
    </source>
</evidence>
<dbReference type="PANTHER" id="PTHR24363:SF0">
    <property type="entry name" value="SERINE_THREONINE KINASE LIKE DOMAIN CONTAINING 1"/>
    <property type="match status" value="1"/>
</dbReference>
<gene>
    <name evidence="11" type="ORF">IQ276_05755</name>
</gene>
<keyword evidence="2" id="KW-0723">Serine/threonine-protein kinase</keyword>
<dbReference type="EC" id="2.7.11.1" evidence="1"/>
<dbReference type="GO" id="GO:0005524">
    <property type="term" value="F:ATP binding"/>
    <property type="evidence" value="ECO:0007669"/>
    <property type="project" value="UniProtKB-KW"/>
</dbReference>
<dbReference type="EMBL" id="JADEXS010000051">
    <property type="protein sequence ID" value="MBE9021980.1"/>
    <property type="molecule type" value="Genomic_DNA"/>
</dbReference>
<evidence type="ECO:0000313" key="11">
    <source>
        <dbReference type="EMBL" id="MBE9021980.1"/>
    </source>
</evidence>
<protein>
    <recommendedName>
        <fullName evidence="1">non-specific serine/threonine protein kinase</fullName>
        <ecNumber evidence="1">2.7.11.1</ecNumber>
    </recommendedName>
</protein>
<evidence type="ECO:0000256" key="1">
    <source>
        <dbReference type="ARBA" id="ARBA00012513"/>
    </source>
</evidence>
<keyword evidence="12" id="KW-1185">Reference proteome</keyword>
<dbReference type="AlphaFoldDB" id="A0A8J6ZIR6"/>
<dbReference type="Gene3D" id="1.10.510.10">
    <property type="entry name" value="Transferase(Phosphotransferase) domain 1"/>
    <property type="match status" value="1"/>
</dbReference>
<keyword evidence="5 11" id="KW-0418">Kinase</keyword>
<evidence type="ECO:0000256" key="4">
    <source>
        <dbReference type="ARBA" id="ARBA00022741"/>
    </source>
</evidence>
<comment type="caution">
    <text evidence="11">The sequence shown here is derived from an EMBL/GenBank/DDBJ whole genome shotgun (WGS) entry which is preliminary data.</text>
</comment>
<dbReference type="SUPFAM" id="SSF56112">
    <property type="entry name" value="Protein kinase-like (PK-like)"/>
    <property type="match status" value="1"/>
</dbReference>
<dbReference type="PANTHER" id="PTHR24363">
    <property type="entry name" value="SERINE/THREONINE PROTEIN KINASE"/>
    <property type="match status" value="1"/>
</dbReference>